<evidence type="ECO:0000256" key="7">
    <source>
        <dbReference type="ARBA" id="ARBA00023242"/>
    </source>
</evidence>
<evidence type="ECO:0000256" key="4">
    <source>
        <dbReference type="ARBA" id="ARBA00022722"/>
    </source>
</evidence>
<comment type="subcellular location">
    <subcellularLocation>
        <location evidence="2">Nucleus</location>
    </subcellularLocation>
</comment>
<dbReference type="InterPro" id="IPR058353">
    <property type="entry name" value="DUF8040"/>
</dbReference>
<organism evidence="11 12">
    <name type="scientific">Mycena citricolor</name>
    <dbReference type="NCBI Taxonomy" id="2018698"/>
    <lineage>
        <taxon>Eukaryota</taxon>
        <taxon>Fungi</taxon>
        <taxon>Dikarya</taxon>
        <taxon>Basidiomycota</taxon>
        <taxon>Agaricomycotina</taxon>
        <taxon>Agaricomycetes</taxon>
        <taxon>Agaricomycetidae</taxon>
        <taxon>Agaricales</taxon>
        <taxon>Marasmiineae</taxon>
        <taxon>Mycenaceae</taxon>
        <taxon>Mycena</taxon>
    </lineage>
</organism>
<comment type="cofactor">
    <cofactor evidence="1">
        <name>a divalent metal cation</name>
        <dbReference type="ChEBI" id="CHEBI:60240"/>
    </cofactor>
</comment>
<evidence type="ECO:0000256" key="6">
    <source>
        <dbReference type="ARBA" id="ARBA00022801"/>
    </source>
</evidence>
<dbReference type="Pfam" id="PF13359">
    <property type="entry name" value="DDE_Tnp_4"/>
    <property type="match status" value="1"/>
</dbReference>
<evidence type="ECO:0000259" key="10">
    <source>
        <dbReference type="Pfam" id="PF26138"/>
    </source>
</evidence>
<gene>
    <name evidence="11" type="ORF">MYCIT1_LOCUS4197</name>
</gene>
<reference evidence="11" key="1">
    <citation type="submission" date="2023-11" db="EMBL/GenBank/DDBJ databases">
        <authorList>
            <person name="De Vega J J."/>
            <person name="De Vega J J."/>
        </authorList>
    </citation>
    <scope>NUCLEOTIDE SEQUENCE</scope>
</reference>
<evidence type="ECO:0000256" key="5">
    <source>
        <dbReference type="ARBA" id="ARBA00022723"/>
    </source>
</evidence>
<evidence type="ECO:0000259" key="9">
    <source>
        <dbReference type="Pfam" id="PF13359"/>
    </source>
</evidence>
<evidence type="ECO:0008006" key="13">
    <source>
        <dbReference type="Google" id="ProtNLM"/>
    </source>
</evidence>
<evidence type="ECO:0000256" key="3">
    <source>
        <dbReference type="ARBA" id="ARBA00006958"/>
    </source>
</evidence>
<feature type="domain" description="DUF8040" evidence="10">
    <location>
        <begin position="1"/>
        <end position="70"/>
    </location>
</feature>
<dbReference type="InterPro" id="IPR045249">
    <property type="entry name" value="HARBI1-like"/>
</dbReference>
<dbReference type="GO" id="GO:0004518">
    <property type="term" value="F:nuclease activity"/>
    <property type="evidence" value="ECO:0007669"/>
    <property type="project" value="UniProtKB-KW"/>
</dbReference>
<proteinExistence type="inferred from homology"/>
<accession>A0AAD2Q118</accession>
<keyword evidence="4" id="KW-0540">Nuclease</keyword>
<dbReference type="GO" id="GO:0046872">
    <property type="term" value="F:metal ion binding"/>
    <property type="evidence" value="ECO:0007669"/>
    <property type="project" value="UniProtKB-KW"/>
</dbReference>
<dbReference type="EMBL" id="CAVNYO010000048">
    <property type="protein sequence ID" value="CAK5264221.1"/>
    <property type="molecule type" value="Genomic_DNA"/>
</dbReference>
<sequence>MSKGIFKRLLLALTTHCGLRATKHVSREEQLAIFLRIAVTGIGNREHQERFQRSGETISKSFHRILNMLVSRDFYGRYVKLPSAGIIPPEIKNSPEFYPFFIKCLGAVDSTLLHGFVAAADMARFRSRKGLISQNTFAACRFNQIFCYLLTGWEGSAADGRVFADARRKGFAIPPGYYYLGDAGFPVCDALLVPYHGVCYHLNEWRRASNLKSVLWTPSVFRSAHLHTIQSQECQGTVQSSSRLPTQCD</sequence>
<feature type="signal peptide" evidence="8">
    <location>
        <begin position="1"/>
        <end position="21"/>
    </location>
</feature>
<keyword evidence="5" id="KW-0479">Metal-binding</keyword>
<dbReference type="InterPro" id="IPR027806">
    <property type="entry name" value="HARBI1_dom"/>
</dbReference>
<comment type="caution">
    <text evidence="11">The sequence shown here is derived from an EMBL/GenBank/DDBJ whole genome shotgun (WGS) entry which is preliminary data.</text>
</comment>
<dbReference type="AlphaFoldDB" id="A0AAD2Q118"/>
<dbReference type="Proteomes" id="UP001295794">
    <property type="component" value="Unassembled WGS sequence"/>
</dbReference>
<evidence type="ECO:0000313" key="11">
    <source>
        <dbReference type="EMBL" id="CAK5264221.1"/>
    </source>
</evidence>
<evidence type="ECO:0000256" key="8">
    <source>
        <dbReference type="SAM" id="SignalP"/>
    </source>
</evidence>
<feature type="chain" id="PRO_5042043195" description="DDE Tnp4 domain-containing protein" evidence="8">
    <location>
        <begin position="22"/>
        <end position="249"/>
    </location>
</feature>
<evidence type="ECO:0000256" key="2">
    <source>
        <dbReference type="ARBA" id="ARBA00004123"/>
    </source>
</evidence>
<comment type="similarity">
    <text evidence="3">Belongs to the HARBI1 family.</text>
</comment>
<keyword evidence="12" id="KW-1185">Reference proteome</keyword>
<keyword evidence="6" id="KW-0378">Hydrolase</keyword>
<feature type="domain" description="DDE Tnp4" evidence="9">
    <location>
        <begin position="121"/>
        <end position="206"/>
    </location>
</feature>
<evidence type="ECO:0000256" key="1">
    <source>
        <dbReference type="ARBA" id="ARBA00001968"/>
    </source>
</evidence>
<name>A0AAD2Q118_9AGAR</name>
<protein>
    <recommendedName>
        <fullName evidence="13">DDE Tnp4 domain-containing protein</fullName>
    </recommendedName>
</protein>
<keyword evidence="8" id="KW-0732">Signal</keyword>
<dbReference type="PANTHER" id="PTHR22930">
    <property type="match status" value="1"/>
</dbReference>
<evidence type="ECO:0000313" key="12">
    <source>
        <dbReference type="Proteomes" id="UP001295794"/>
    </source>
</evidence>
<keyword evidence="7" id="KW-0539">Nucleus</keyword>
<dbReference type="GO" id="GO:0016787">
    <property type="term" value="F:hydrolase activity"/>
    <property type="evidence" value="ECO:0007669"/>
    <property type="project" value="UniProtKB-KW"/>
</dbReference>
<dbReference type="Pfam" id="PF26138">
    <property type="entry name" value="DUF8040"/>
    <property type="match status" value="1"/>
</dbReference>
<dbReference type="PANTHER" id="PTHR22930:SF221">
    <property type="entry name" value="NUCLEASE HARBI1"/>
    <property type="match status" value="1"/>
</dbReference>
<dbReference type="GO" id="GO:0005634">
    <property type="term" value="C:nucleus"/>
    <property type="evidence" value="ECO:0007669"/>
    <property type="project" value="UniProtKB-SubCell"/>
</dbReference>